<protein>
    <submittedName>
        <fullName evidence="1">Uncharacterized protein</fullName>
    </submittedName>
</protein>
<dbReference type="AlphaFoldDB" id="A0AAE6SMZ6"/>
<evidence type="ECO:0000313" key="1">
    <source>
        <dbReference type="EMBL" id="QHQ53630.1"/>
    </source>
</evidence>
<geneLocation type="plasmid" evidence="2">
    <name>pmc64a</name>
</geneLocation>
<name>A0AAE6SMZ6_AERME</name>
<accession>A0AAE6SMZ6</accession>
<organism evidence="1 2">
    <name type="scientific">Aeromonas media</name>
    <dbReference type="NCBI Taxonomy" id="651"/>
    <lineage>
        <taxon>Bacteria</taxon>
        <taxon>Pseudomonadati</taxon>
        <taxon>Pseudomonadota</taxon>
        <taxon>Gammaproteobacteria</taxon>
        <taxon>Aeromonadales</taxon>
        <taxon>Aeromonadaceae</taxon>
        <taxon>Aeromonas</taxon>
    </lineage>
</organism>
<sequence>MELNTKSTMLNRHINSANHKKANTAFMRVGTLLVMTANDPVNQKKITDWLDYLLKQMTDNINSDQESIRVLWTGSAPKLDIVPVAGEAKHYFYINHPRLRLFINQFNRVDGLAYEVDQLWFAGLMSDERREMSYKKLLYPMNAITEHFNYVTNISRRSGGTYTPEEFLKLLSEQESMRTFIMHHFEGPEHVKYAGTVKKFAGCE</sequence>
<proteinExistence type="predicted"/>
<dbReference type="EMBL" id="CP047963">
    <property type="protein sequence ID" value="QHQ53630.1"/>
    <property type="molecule type" value="Genomic_DNA"/>
</dbReference>
<evidence type="ECO:0000313" key="2">
    <source>
        <dbReference type="Proteomes" id="UP000463871"/>
    </source>
</evidence>
<dbReference type="Proteomes" id="UP000463871">
    <property type="component" value="Plasmid pMC64A"/>
</dbReference>
<dbReference type="RefSeq" id="WP_161507957.1">
    <property type="nucleotide sequence ID" value="NZ_CAWPID010000002.1"/>
</dbReference>
<keyword evidence="1" id="KW-0614">Plasmid</keyword>
<gene>
    <name evidence="1" type="ORF">GWI30_22575</name>
</gene>
<reference evidence="1 2" key="1">
    <citation type="submission" date="2020-01" db="EMBL/GenBank/DDBJ databases">
        <title>Complete genome of Aeromonas media MC64.</title>
        <authorList>
            <person name="Cao G."/>
            <person name="Fu J."/>
            <person name="Zhong C."/>
        </authorList>
    </citation>
    <scope>NUCLEOTIDE SEQUENCE [LARGE SCALE GENOMIC DNA]</scope>
    <source>
        <strain evidence="1 2">MC64</strain>
        <plasmid evidence="2">pmc64a</plasmid>
    </source>
</reference>